<gene>
    <name evidence="2" type="ORF">SAMN04489720_1957</name>
</gene>
<dbReference type="NCBIfam" id="NF033788">
    <property type="entry name" value="HTH_metalloreg"/>
    <property type="match status" value="1"/>
</dbReference>
<dbReference type="Proteomes" id="UP000198822">
    <property type="component" value="Chromosome I"/>
</dbReference>
<dbReference type="GO" id="GO:0003700">
    <property type="term" value="F:DNA-binding transcription factor activity"/>
    <property type="evidence" value="ECO:0007669"/>
    <property type="project" value="InterPro"/>
</dbReference>
<feature type="domain" description="HTH arsR-type" evidence="1">
    <location>
        <begin position="1"/>
        <end position="93"/>
    </location>
</feature>
<dbReference type="EMBL" id="LT629695">
    <property type="protein sequence ID" value="SDH66977.1"/>
    <property type="molecule type" value="Genomic_DNA"/>
</dbReference>
<dbReference type="PANTHER" id="PTHR38600">
    <property type="entry name" value="TRANSCRIPTIONAL REGULATORY PROTEIN"/>
    <property type="match status" value="1"/>
</dbReference>
<evidence type="ECO:0000313" key="3">
    <source>
        <dbReference type="Proteomes" id="UP000198822"/>
    </source>
</evidence>
<dbReference type="InterPro" id="IPR001845">
    <property type="entry name" value="HTH_ArsR_DNA-bd_dom"/>
</dbReference>
<organism evidence="2 3">
    <name type="scientific">Agrococcus jejuensis</name>
    <dbReference type="NCBI Taxonomy" id="399736"/>
    <lineage>
        <taxon>Bacteria</taxon>
        <taxon>Bacillati</taxon>
        <taxon>Actinomycetota</taxon>
        <taxon>Actinomycetes</taxon>
        <taxon>Micrococcales</taxon>
        <taxon>Microbacteriaceae</taxon>
        <taxon>Agrococcus</taxon>
    </lineage>
</organism>
<proteinExistence type="predicted"/>
<keyword evidence="3" id="KW-1185">Reference proteome</keyword>
<dbReference type="CDD" id="cd00090">
    <property type="entry name" value="HTH_ARSR"/>
    <property type="match status" value="1"/>
</dbReference>
<protein>
    <submittedName>
        <fullName evidence="2">DNA-binding transcriptional regulator, ArsR family</fullName>
    </submittedName>
</protein>
<dbReference type="SMART" id="SM00418">
    <property type="entry name" value="HTH_ARSR"/>
    <property type="match status" value="1"/>
</dbReference>
<dbReference type="InterPro" id="IPR036390">
    <property type="entry name" value="WH_DNA-bd_sf"/>
</dbReference>
<dbReference type="OrthoDB" id="9806976at2"/>
<dbReference type="InterPro" id="IPR011991">
    <property type="entry name" value="ArsR-like_HTH"/>
</dbReference>
<dbReference type="RefSeq" id="WP_092504580.1">
    <property type="nucleotide sequence ID" value="NZ_LT629695.1"/>
</dbReference>
<dbReference type="Gene3D" id="1.10.10.10">
    <property type="entry name" value="Winged helix-like DNA-binding domain superfamily/Winged helix DNA-binding domain"/>
    <property type="match status" value="1"/>
</dbReference>
<accession>A0A1G8EAU9</accession>
<sequence length="121" mass="13186">MPATDALSRTFAALADPTRRAMLAQLAAGPASVTDLAAPHAMSRPAISQHLKVLRDAGLVTQSAQAQWRTNALQPEPLDDASAWVAEQRAIWSTRFDRLDETLARLQAQDPMPDAVQEDDR</sequence>
<dbReference type="AlphaFoldDB" id="A0A1G8EAU9"/>
<dbReference type="Pfam" id="PF01022">
    <property type="entry name" value="HTH_5"/>
    <property type="match status" value="1"/>
</dbReference>
<dbReference type="PRINTS" id="PR00778">
    <property type="entry name" value="HTHARSR"/>
</dbReference>
<dbReference type="SUPFAM" id="SSF46785">
    <property type="entry name" value="Winged helix' DNA-binding domain"/>
    <property type="match status" value="1"/>
</dbReference>
<dbReference type="PROSITE" id="PS50987">
    <property type="entry name" value="HTH_ARSR_2"/>
    <property type="match status" value="1"/>
</dbReference>
<evidence type="ECO:0000259" key="1">
    <source>
        <dbReference type="PROSITE" id="PS50987"/>
    </source>
</evidence>
<evidence type="ECO:0000313" key="2">
    <source>
        <dbReference type="EMBL" id="SDH66977.1"/>
    </source>
</evidence>
<reference evidence="3" key="1">
    <citation type="submission" date="2016-10" db="EMBL/GenBank/DDBJ databases">
        <authorList>
            <person name="Varghese N."/>
            <person name="Submissions S."/>
        </authorList>
    </citation>
    <scope>NUCLEOTIDE SEQUENCE [LARGE SCALE GENOMIC DNA]</scope>
    <source>
        <strain evidence="3">DSM 22002</strain>
    </source>
</reference>
<keyword evidence="2" id="KW-0238">DNA-binding</keyword>
<dbReference type="GO" id="GO:0003677">
    <property type="term" value="F:DNA binding"/>
    <property type="evidence" value="ECO:0007669"/>
    <property type="project" value="UniProtKB-KW"/>
</dbReference>
<dbReference type="STRING" id="399736.SAMN04489720_1957"/>
<name>A0A1G8EAU9_9MICO</name>
<dbReference type="InterPro" id="IPR036388">
    <property type="entry name" value="WH-like_DNA-bd_sf"/>
</dbReference>
<dbReference type="PANTHER" id="PTHR38600:SF2">
    <property type="entry name" value="SLL0088 PROTEIN"/>
    <property type="match status" value="1"/>
</dbReference>